<dbReference type="SMART" id="SM00320">
    <property type="entry name" value="WD40"/>
    <property type="match status" value="6"/>
</dbReference>
<accession>A0AAF0YC18</accession>
<feature type="repeat" description="WD" evidence="3">
    <location>
        <begin position="384"/>
        <end position="419"/>
    </location>
</feature>
<dbReference type="PANTHER" id="PTHR22838:SF0">
    <property type="entry name" value="WD REPEAT-CONTAINING PROTEIN 26"/>
    <property type="match status" value="1"/>
</dbReference>
<evidence type="ECO:0000313" key="5">
    <source>
        <dbReference type="EMBL" id="WOO83935.1"/>
    </source>
</evidence>
<gene>
    <name evidence="5" type="primary">wdr26_1</name>
    <name evidence="5" type="ORF">LOC62_05G007453</name>
</gene>
<keyword evidence="1 3" id="KW-0853">WD repeat</keyword>
<dbReference type="Gene3D" id="2.130.10.10">
    <property type="entry name" value="YVTN repeat-like/Quinoprotein amine dehydrogenase"/>
    <property type="match status" value="1"/>
</dbReference>
<dbReference type="GeneID" id="87810626"/>
<organism evidence="5 6">
    <name type="scientific">Vanrija pseudolonga</name>
    <dbReference type="NCBI Taxonomy" id="143232"/>
    <lineage>
        <taxon>Eukaryota</taxon>
        <taxon>Fungi</taxon>
        <taxon>Dikarya</taxon>
        <taxon>Basidiomycota</taxon>
        <taxon>Agaricomycotina</taxon>
        <taxon>Tremellomycetes</taxon>
        <taxon>Trichosporonales</taxon>
        <taxon>Trichosporonaceae</taxon>
        <taxon>Vanrija</taxon>
    </lineage>
</organism>
<dbReference type="InterPro" id="IPR006594">
    <property type="entry name" value="LisH"/>
</dbReference>
<dbReference type="PROSITE" id="PS50294">
    <property type="entry name" value="WD_REPEATS_REGION"/>
    <property type="match status" value="3"/>
</dbReference>
<feature type="compositionally biased region" description="Low complexity" evidence="4">
    <location>
        <begin position="37"/>
        <end position="50"/>
    </location>
</feature>
<feature type="repeat" description="WD" evidence="3">
    <location>
        <begin position="687"/>
        <end position="721"/>
    </location>
</feature>
<keyword evidence="2" id="KW-0677">Repeat</keyword>
<feature type="repeat" description="WD" evidence="3">
    <location>
        <begin position="435"/>
        <end position="475"/>
    </location>
</feature>
<dbReference type="Pfam" id="PF00400">
    <property type="entry name" value="WD40"/>
    <property type="match status" value="5"/>
</dbReference>
<feature type="repeat" description="WD" evidence="3">
    <location>
        <begin position="479"/>
        <end position="513"/>
    </location>
</feature>
<evidence type="ECO:0000256" key="3">
    <source>
        <dbReference type="PROSITE-ProRule" id="PRU00221"/>
    </source>
</evidence>
<feature type="compositionally biased region" description="Low complexity" evidence="4">
    <location>
        <begin position="69"/>
        <end position="92"/>
    </location>
</feature>
<dbReference type="SUPFAM" id="SSF50978">
    <property type="entry name" value="WD40 repeat-like"/>
    <property type="match status" value="1"/>
</dbReference>
<dbReference type="PROSITE" id="PS50896">
    <property type="entry name" value="LISH"/>
    <property type="match status" value="1"/>
</dbReference>
<dbReference type="InterPro" id="IPR036322">
    <property type="entry name" value="WD40_repeat_dom_sf"/>
</dbReference>
<dbReference type="InterPro" id="IPR051350">
    <property type="entry name" value="WD_repeat-ST_regulator"/>
</dbReference>
<protein>
    <submittedName>
        <fullName evidence="5">WD repeat-containing protein 26</fullName>
    </submittedName>
</protein>
<dbReference type="AlphaFoldDB" id="A0AAF0YC18"/>
<dbReference type="RefSeq" id="XP_062629961.1">
    <property type="nucleotide sequence ID" value="XM_062773978.1"/>
</dbReference>
<evidence type="ECO:0000256" key="2">
    <source>
        <dbReference type="ARBA" id="ARBA00022737"/>
    </source>
</evidence>
<evidence type="ECO:0000256" key="4">
    <source>
        <dbReference type="SAM" id="MobiDB-lite"/>
    </source>
</evidence>
<feature type="region of interest" description="Disordered" evidence="4">
    <location>
        <begin position="1"/>
        <end position="96"/>
    </location>
</feature>
<dbReference type="InterPro" id="IPR015943">
    <property type="entry name" value="WD40/YVTN_repeat-like_dom_sf"/>
</dbReference>
<keyword evidence="6" id="KW-1185">Reference proteome</keyword>
<feature type="compositionally biased region" description="Polar residues" evidence="4">
    <location>
        <begin position="58"/>
        <end position="68"/>
    </location>
</feature>
<dbReference type="GO" id="GO:0034657">
    <property type="term" value="C:GID complex"/>
    <property type="evidence" value="ECO:0007669"/>
    <property type="project" value="TreeGrafter"/>
</dbReference>
<reference evidence="5" key="1">
    <citation type="submission" date="2023-10" db="EMBL/GenBank/DDBJ databases">
        <authorList>
            <person name="Noh H."/>
        </authorList>
    </citation>
    <scope>NUCLEOTIDE SEQUENCE</scope>
    <source>
        <strain evidence="5">DUCC4014</strain>
    </source>
</reference>
<evidence type="ECO:0000313" key="6">
    <source>
        <dbReference type="Proteomes" id="UP000827549"/>
    </source>
</evidence>
<dbReference type="PANTHER" id="PTHR22838">
    <property type="entry name" value="WD REPEAT PROTEIN 26-RELATED"/>
    <property type="match status" value="1"/>
</dbReference>
<dbReference type="InterPro" id="IPR001680">
    <property type="entry name" value="WD40_rpt"/>
</dbReference>
<dbReference type="Pfam" id="PF23627">
    <property type="entry name" value="LisH_WDR26"/>
    <property type="match status" value="1"/>
</dbReference>
<dbReference type="Proteomes" id="UP000827549">
    <property type="component" value="Chromosome 5"/>
</dbReference>
<dbReference type="EMBL" id="CP086718">
    <property type="protein sequence ID" value="WOO83935.1"/>
    <property type="molecule type" value="Genomic_DNA"/>
</dbReference>
<dbReference type="GO" id="GO:0043161">
    <property type="term" value="P:proteasome-mediated ubiquitin-dependent protein catabolic process"/>
    <property type="evidence" value="ECO:0007669"/>
    <property type="project" value="TreeGrafter"/>
</dbReference>
<dbReference type="PROSITE" id="PS50082">
    <property type="entry name" value="WD_REPEATS_2"/>
    <property type="match status" value="4"/>
</dbReference>
<dbReference type="CDD" id="cd00200">
    <property type="entry name" value="WD40"/>
    <property type="match status" value="1"/>
</dbReference>
<name>A0AAF0YC18_9TREE</name>
<proteinExistence type="predicted"/>
<feature type="compositionally biased region" description="Basic and acidic residues" evidence="4">
    <location>
        <begin position="10"/>
        <end position="25"/>
    </location>
</feature>
<sequence length="740" mass="80640">MQRGTIRRRSSSDTDRTLDGTDRPPSRKHLRLALGDPTPTSSASSSTIPSSPEPPGATGSNSILPTMRNSTGNGTTNGASQATASSSTTQTGPFNIPDSVLELIQPYRPSGALMYEDDTDWAPDYDTDVIMGSASQPDGSSTLPLRQRFGKRMPIDREEIVRLMMQGLRDIGYQQTADVLAKESGYTLASQAALDFQAAVLGARWAEAIALLPELGIAPNPGSGLASSQSSIRSGKVKAQGSTSASDHAKFLIAQQKYLEYLEAGQQKKALAILRNELATSATDSDALHDLSGYMMCLDRDDLYQRAKWDGAAGISRRQLLERLQEHISPNIMVPSRRLATLLDQARQTQQLSCPYHDDNDPVSLYTDHQCVSGSFPSVTTHILADHTDEVWRIEWSPNGNYLASASKDKTVVIWALKTQPGEGHQYSVEPLHHLKGHRGDVDALAWSPDGETLVTASDKQIYIWQAKSGTQSSVNVETSQHTDTISAIQFMPNGTQFVVASLDCRVVFYNLNGTVARNWSIPNIQVIDFAITPDASRIIALTTFLGRVAVDNKFHPSISARCLDPPPPTRADSDIYSWMAHGLLIIRVADKEIIESNTEIQAASVTCLKLSSDSKHVLVNCSPDEVQLFSIDPTIQLVRKFGGHVQDRFVLRSCFGAPKDRFVLSGSEDGHVYVWQSNGTTPLEVLSGHSESVNAVAWNPILSRKLFASCSDDATIRIWQPPARLDEGDAGDDADGLEL</sequence>
<evidence type="ECO:0000256" key="1">
    <source>
        <dbReference type="ARBA" id="ARBA00022574"/>
    </source>
</evidence>